<dbReference type="STRING" id="515635.Dtur_1340"/>
<dbReference type="SUPFAM" id="SSF117457">
    <property type="entry name" value="FumA C-terminal domain-like"/>
    <property type="match status" value="1"/>
</dbReference>
<dbReference type="Proteomes" id="UP000007719">
    <property type="component" value="Chromosome"/>
</dbReference>
<dbReference type="InterPro" id="IPR036660">
    <property type="entry name" value="Fe-S_hydroAse_TtdB_cat_sf"/>
</dbReference>
<dbReference type="GO" id="GO:0016836">
    <property type="term" value="F:hydro-lyase activity"/>
    <property type="evidence" value="ECO:0007669"/>
    <property type="project" value="InterPro"/>
</dbReference>
<evidence type="ECO:0000313" key="4">
    <source>
        <dbReference type="EMBL" id="ACK42614.1"/>
    </source>
</evidence>
<dbReference type="OrthoDB" id="9798978at2"/>
<dbReference type="NCBIfam" id="TIGR00723">
    <property type="entry name" value="ttdB_fumA_fumB"/>
    <property type="match status" value="1"/>
</dbReference>
<evidence type="ECO:0000256" key="2">
    <source>
        <dbReference type="ARBA" id="ARBA00023239"/>
    </source>
</evidence>
<dbReference type="Gene3D" id="3.20.130.10">
    <property type="entry name" value="Fe-S hydro-lyase, tartrate dehydratase beta-type, catalytic domain"/>
    <property type="match status" value="1"/>
</dbReference>
<gene>
    <name evidence="4" type="ordered locus">Dtur_1340</name>
</gene>
<feature type="domain" description="Fe-S hydro-lyase tartrate dehydratase beta-type catalytic" evidence="3">
    <location>
        <begin position="11"/>
        <end position="173"/>
    </location>
</feature>
<name>B8E0G9_DICTD</name>
<dbReference type="Pfam" id="PF05683">
    <property type="entry name" value="Fumerase_C"/>
    <property type="match status" value="1"/>
</dbReference>
<evidence type="ECO:0000313" key="5">
    <source>
        <dbReference type="Proteomes" id="UP000007719"/>
    </source>
</evidence>
<keyword evidence="2" id="KW-0456">Lyase</keyword>
<reference evidence="5" key="1">
    <citation type="journal article" date="2016" name="Front. Microbiol.">
        <title>The complete genome sequence of hyperthermophile Dictyoglomus turgidum DSM 6724 reveals a specialized carbohydrate fermentor.</title>
        <authorList>
            <person name="Brumm P.J."/>
            <person name="Gowda K."/>
            <person name="Robb F.T."/>
            <person name="Mead D.A."/>
        </authorList>
    </citation>
    <scope>NUCLEOTIDE SEQUENCE [LARGE SCALE GENOMIC DNA]</scope>
    <source>
        <strain evidence="5">DSM 6724 / Z-1310</strain>
    </source>
</reference>
<accession>B8E0G9</accession>
<dbReference type="InterPro" id="IPR004647">
    <property type="entry name" value="Fe-S_hydro-lyase_TtdB-typ_cat"/>
</dbReference>
<dbReference type="RefSeq" id="WP_012583695.1">
    <property type="nucleotide sequence ID" value="NC_011661.1"/>
</dbReference>
<dbReference type="PANTHER" id="PTHR43351">
    <property type="entry name" value="L(+)-TARTRATE DEHYDRATASE SUBUNIT BETA"/>
    <property type="match status" value="1"/>
</dbReference>
<keyword evidence="5" id="KW-1185">Reference proteome</keyword>
<comment type="similarity">
    <text evidence="1">Belongs to the class-I fumarase family.</text>
</comment>
<dbReference type="KEGG" id="dtu:Dtur_1340"/>
<dbReference type="InParanoid" id="B8E0G9"/>
<sequence length="174" mass="19443">MKRIYIPDDIEKLERFEVGEWILLNGVLYSARDQACKKLVDMIDKGVELPFNLKDIIIYHMGPSPAPPGRVVGSAGPTTSKRMDPFVAELMRNGVKGFIGKGMRGKEVIEAIKKYKGFYLVTVGGAGAYLGDRIKNMEILAFPELGPEAIYYLEVFDFPAMMAIDSKGNSFWKI</sequence>
<dbReference type="HOGENOM" id="CLU_098588_2_0_0"/>
<dbReference type="eggNOG" id="COG1838">
    <property type="taxonomic scope" value="Bacteria"/>
</dbReference>
<evidence type="ECO:0000259" key="3">
    <source>
        <dbReference type="Pfam" id="PF05683"/>
    </source>
</evidence>
<evidence type="ECO:0000256" key="1">
    <source>
        <dbReference type="ARBA" id="ARBA00008876"/>
    </source>
</evidence>
<dbReference type="PANTHER" id="PTHR43351:SF2">
    <property type="entry name" value="L(+)-TARTRATE DEHYDRATASE SUBUNIT BETA-RELATED"/>
    <property type="match status" value="1"/>
</dbReference>
<dbReference type="EMBL" id="CP001251">
    <property type="protein sequence ID" value="ACK42614.1"/>
    <property type="molecule type" value="Genomic_DNA"/>
</dbReference>
<organism evidence="4 5">
    <name type="scientific">Dictyoglomus turgidum (strain DSM 6724 / Z-1310)</name>
    <dbReference type="NCBI Taxonomy" id="515635"/>
    <lineage>
        <taxon>Bacteria</taxon>
        <taxon>Pseudomonadati</taxon>
        <taxon>Dictyoglomota</taxon>
        <taxon>Dictyoglomia</taxon>
        <taxon>Dictyoglomales</taxon>
        <taxon>Dictyoglomaceae</taxon>
        <taxon>Dictyoglomus</taxon>
    </lineage>
</organism>
<dbReference type="EnsemblBacteria" id="ACK42614">
    <property type="protein sequence ID" value="ACK42614"/>
    <property type="gene ID" value="Dtur_1340"/>
</dbReference>
<proteinExistence type="inferred from homology"/>
<dbReference type="AlphaFoldDB" id="B8E0G9"/>
<protein>
    <submittedName>
        <fullName evidence="4">Hydro-lyase, Fe-S type, tartrate/fumarate subfamily, beta subunit</fullName>
    </submittedName>
</protein>